<organism evidence="12 13">
    <name type="scientific">Rhodocyclus tenuis</name>
    <name type="common">Rhodospirillum tenue</name>
    <dbReference type="NCBI Taxonomy" id="1066"/>
    <lineage>
        <taxon>Bacteria</taxon>
        <taxon>Pseudomonadati</taxon>
        <taxon>Pseudomonadota</taxon>
        <taxon>Betaproteobacteria</taxon>
        <taxon>Rhodocyclales</taxon>
        <taxon>Rhodocyclaceae</taxon>
        <taxon>Rhodocyclus</taxon>
    </lineage>
</organism>
<proteinExistence type="predicted"/>
<dbReference type="PROSITE" id="PS51755">
    <property type="entry name" value="OMPR_PHOB"/>
    <property type="match status" value="1"/>
</dbReference>
<dbReference type="EMBL" id="JACIGE010000006">
    <property type="protein sequence ID" value="MBB4247501.1"/>
    <property type="molecule type" value="Genomic_DNA"/>
</dbReference>
<feature type="modified residue" description="4-aspartylphosphate" evidence="8">
    <location>
        <position position="56"/>
    </location>
</feature>
<evidence type="ECO:0000256" key="1">
    <source>
        <dbReference type="ARBA" id="ARBA00004496"/>
    </source>
</evidence>
<evidence type="ECO:0000256" key="2">
    <source>
        <dbReference type="ARBA" id="ARBA00022490"/>
    </source>
</evidence>
<evidence type="ECO:0000256" key="3">
    <source>
        <dbReference type="ARBA" id="ARBA00022553"/>
    </source>
</evidence>
<evidence type="ECO:0000313" key="12">
    <source>
        <dbReference type="EMBL" id="MBB4247501.1"/>
    </source>
</evidence>
<keyword evidence="6 9" id="KW-0238">DNA-binding</keyword>
<dbReference type="OrthoDB" id="9802426at2"/>
<dbReference type="SMART" id="SM00862">
    <property type="entry name" value="Trans_reg_C"/>
    <property type="match status" value="1"/>
</dbReference>
<feature type="domain" description="OmpR/PhoB-type" evidence="11">
    <location>
        <begin position="131"/>
        <end position="230"/>
    </location>
</feature>
<evidence type="ECO:0000256" key="8">
    <source>
        <dbReference type="PROSITE-ProRule" id="PRU00169"/>
    </source>
</evidence>
<dbReference type="RefSeq" id="WP_153116614.1">
    <property type="nucleotide sequence ID" value="NZ_JACIGE010000006.1"/>
</dbReference>
<accession>A0A840G7X3</accession>
<keyword evidence="13" id="KW-1185">Reference proteome</keyword>
<evidence type="ECO:0000259" key="11">
    <source>
        <dbReference type="PROSITE" id="PS51755"/>
    </source>
</evidence>
<dbReference type="Gene3D" id="1.10.10.10">
    <property type="entry name" value="Winged helix-like DNA-binding domain superfamily/Winged helix DNA-binding domain"/>
    <property type="match status" value="1"/>
</dbReference>
<dbReference type="InterPro" id="IPR039420">
    <property type="entry name" value="WalR-like"/>
</dbReference>
<reference evidence="12 13" key="1">
    <citation type="submission" date="2020-08" db="EMBL/GenBank/DDBJ databases">
        <title>Genome sequencing of Purple Non-Sulfur Bacteria from various extreme environments.</title>
        <authorList>
            <person name="Mayer M."/>
        </authorList>
    </citation>
    <scope>NUCLEOTIDE SEQUENCE [LARGE SCALE GENOMIC DNA]</scope>
    <source>
        <strain evidence="12 13">2761</strain>
    </source>
</reference>
<keyword evidence="7" id="KW-0804">Transcription</keyword>
<dbReference type="GO" id="GO:0045893">
    <property type="term" value="P:positive regulation of DNA-templated transcription"/>
    <property type="evidence" value="ECO:0007669"/>
    <property type="project" value="UniProtKB-ARBA"/>
</dbReference>
<dbReference type="GO" id="GO:0000987">
    <property type="term" value="F:cis-regulatory region sequence-specific DNA binding"/>
    <property type="evidence" value="ECO:0007669"/>
    <property type="project" value="UniProtKB-ARBA"/>
</dbReference>
<keyword evidence="3 8" id="KW-0597">Phosphoprotein</keyword>
<evidence type="ECO:0000259" key="10">
    <source>
        <dbReference type="PROSITE" id="PS50110"/>
    </source>
</evidence>
<protein>
    <submittedName>
        <fullName evidence="12">Two-component system KDP operon response regulator KdpE</fullName>
    </submittedName>
</protein>
<dbReference type="PANTHER" id="PTHR48111">
    <property type="entry name" value="REGULATOR OF RPOS"/>
    <property type="match status" value="1"/>
</dbReference>
<dbReference type="PANTHER" id="PTHR48111:SF50">
    <property type="entry name" value="KDP OPERON TRANSCRIPTIONAL REGULATORY PROTEIN KDPE"/>
    <property type="match status" value="1"/>
</dbReference>
<dbReference type="Gene3D" id="6.10.250.690">
    <property type="match status" value="1"/>
</dbReference>
<dbReference type="GO" id="GO:0032993">
    <property type="term" value="C:protein-DNA complex"/>
    <property type="evidence" value="ECO:0007669"/>
    <property type="project" value="TreeGrafter"/>
</dbReference>
<dbReference type="InterPro" id="IPR011006">
    <property type="entry name" value="CheY-like_superfamily"/>
</dbReference>
<dbReference type="InterPro" id="IPR001789">
    <property type="entry name" value="Sig_transdc_resp-reg_receiver"/>
</dbReference>
<feature type="domain" description="Response regulatory" evidence="10">
    <location>
        <begin position="7"/>
        <end position="120"/>
    </location>
</feature>
<dbReference type="CDD" id="cd00383">
    <property type="entry name" value="trans_reg_C"/>
    <property type="match status" value="1"/>
</dbReference>
<dbReference type="PROSITE" id="PS50110">
    <property type="entry name" value="RESPONSE_REGULATORY"/>
    <property type="match status" value="1"/>
</dbReference>
<sequence length="242" mass="26708">MAANEPVIVIIEDEAHIRRFVRRALEEAQITVFEADSLQRGLIEAGTRQPDLIILDLGLPDGDGIDFLRDFRSWSAIPVIVLSARTAEADKVAALDAGADDYLMKPFGVAELLARVRAHLRRQQLAGGAVSSVFSFGNLKVDLGKRIVDKDGAPLHLTPIEFRLLAYLLAHPDSVLTHRQLLLAVWGPSHVEDSHYVRVYMGFLRKKLEDDPSRPRHILTESGLGYRFVTESPVASGQDGVG</sequence>
<dbReference type="Pfam" id="PF00072">
    <property type="entry name" value="Response_reg"/>
    <property type="match status" value="1"/>
</dbReference>
<gene>
    <name evidence="12" type="ORF">GGD90_001875</name>
</gene>
<dbReference type="SMART" id="SM00448">
    <property type="entry name" value="REC"/>
    <property type="match status" value="1"/>
</dbReference>
<dbReference type="SUPFAM" id="SSF52172">
    <property type="entry name" value="CheY-like"/>
    <property type="match status" value="1"/>
</dbReference>
<name>A0A840G7X3_RHOTE</name>
<dbReference type="GO" id="GO:0000156">
    <property type="term" value="F:phosphorelay response regulator activity"/>
    <property type="evidence" value="ECO:0007669"/>
    <property type="project" value="TreeGrafter"/>
</dbReference>
<dbReference type="GO" id="GO:0042802">
    <property type="term" value="F:identical protein binding"/>
    <property type="evidence" value="ECO:0007669"/>
    <property type="project" value="UniProtKB-ARBA"/>
</dbReference>
<evidence type="ECO:0000256" key="9">
    <source>
        <dbReference type="PROSITE-ProRule" id="PRU01091"/>
    </source>
</evidence>
<dbReference type="InterPro" id="IPR036388">
    <property type="entry name" value="WH-like_DNA-bd_sf"/>
</dbReference>
<dbReference type="FunFam" id="3.40.50.2300:FF:000021">
    <property type="entry name" value="Two-component system response regulator KdpE"/>
    <property type="match status" value="1"/>
</dbReference>
<evidence type="ECO:0000256" key="6">
    <source>
        <dbReference type="ARBA" id="ARBA00023125"/>
    </source>
</evidence>
<feature type="DNA-binding region" description="OmpR/PhoB-type" evidence="9">
    <location>
        <begin position="131"/>
        <end position="230"/>
    </location>
</feature>
<evidence type="ECO:0000256" key="4">
    <source>
        <dbReference type="ARBA" id="ARBA00023012"/>
    </source>
</evidence>
<evidence type="ECO:0000313" key="13">
    <source>
        <dbReference type="Proteomes" id="UP000587070"/>
    </source>
</evidence>
<dbReference type="AlphaFoldDB" id="A0A840G7X3"/>
<dbReference type="InterPro" id="IPR001867">
    <property type="entry name" value="OmpR/PhoB-type_DNA-bd"/>
</dbReference>
<dbReference type="GO" id="GO:0005829">
    <property type="term" value="C:cytosol"/>
    <property type="evidence" value="ECO:0007669"/>
    <property type="project" value="TreeGrafter"/>
</dbReference>
<dbReference type="Proteomes" id="UP000587070">
    <property type="component" value="Unassembled WGS sequence"/>
</dbReference>
<dbReference type="Gene3D" id="3.40.50.2300">
    <property type="match status" value="1"/>
</dbReference>
<dbReference type="NCBIfam" id="NF007820">
    <property type="entry name" value="PRK10529.1"/>
    <property type="match status" value="1"/>
</dbReference>
<keyword evidence="4" id="KW-0902">Two-component regulatory system</keyword>
<keyword evidence="5" id="KW-0805">Transcription regulation</keyword>
<evidence type="ECO:0000256" key="7">
    <source>
        <dbReference type="ARBA" id="ARBA00023163"/>
    </source>
</evidence>
<comment type="subcellular location">
    <subcellularLocation>
        <location evidence="1">Cytoplasm</location>
    </subcellularLocation>
</comment>
<keyword evidence="2" id="KW-0963">Cytoplasm</keyword>
<dbReference type="CDD" id="cd17620">
    <property type="entry name" value="REC_OmpR_KdpE-like"/>
    <property type="match status" value="1"/>
</dbReference>
<comment type="caution">
    <text evidence="12">The sequence shown here is derived from an EMBL/GenBank/DDBJ whole genome shotgun (WGS) entry which is preliminary data.</text>
</comment>
<evidence type="ECO:0000256" key="5">
    <source>
        <dbReference type="ARBA" id="ARBA00023015"/>
    </source>
</evidence>
<dbReference type="Pfam" id="PF00486">
    <property type="entry name" value="Trans_reg_C"/>
    <property type="match status" value="1"/>
</dbReference>